<dbReference type="EMBL" id="ML995475">
    <property type="protein sequence ID" value="KAF2146491.1"/>
    <property type="molecule type" value="Genomic_DNA"/>
</dbReference>
<feature type="compositionally biased region" description="Polar residues" evidence="1">
    <location>
        <begin position="1"/>
        <end position="12"/>
    </location>
</feature>
<feature type="region of interest" description="Disordered" evidence="1">
    <location>
        <begin position="104"/>
        <end position="125"/>
    </location>
</feature>
<feature type="compositionally biased region" description="Low complexity" evidence="1">
    <location>
        <begin position="14"/>
        <end position="28"/>
    </location>
</feature>
<dbReference type="GeneID" id="54300317"/>
<dbReference type="AlphaFoldDB" id="A0A6A6BV03"/>
<dbReference type="RefSeq" id="XP_033402200.1">
    <property type="nucleotide sequence ID" value="XM_033542820.1"/>
</dbReference>
<keyword evidence="3" id="KW-1185">Reference proteome</keyword>
<sequence length="201" mass="21830">MSRPSRSPTPSFHNPPLLSLPTRPSPNRTQKASPDEAAPLLHPHSRQSEPTQPTNGAGARPGSLPYVAPCSRPVTRAKLSCGPINPISSKNSKRVIVFGAPRQPMVRSGNKCDAPSTTGGSSSEKKKRFFPSLWWGVTRYPLRVSRVAKERTHGSAMLPLVLQCIPPQRSKNVPYGCSDLRMTTQVSGSGLKLRSSKKQQC</sequence>
<organism evidence="2 3">
    <name type="scientific">Aplosporella prunicola CBS 121167</name>
    <dbReference type="NCBI Taxonomy" id="1176127"/>
    <lineage>
        <taxon>Eukaryota</taxon>
        <taxon>Fungi</taxon>
        <taxon>Dikarya</taxon>
        <taxon>Ascomycota</taxon>
        <taxon>Pezizomycotina</taxon>
        <taxon>Dothideomycetes</taxon>
        <taxon>Dothideomycetes incertae sedis</taxon>
        <taxon>Botryosphaeriales</taxon>
        <taxon>Aplosporellaceae</taxon>
        <taxon>Aplosporella</taxon>
    </lineage>
</organism>
<reference evidence="2" key="1">
    <citation type="journal article" date="2020" name="Stud. Mycol.">
        <title>101 Dothideomycetes genomes: a test case for predicting lifestyles and emergence of pathogens.</title>
        <authorList>
            <person name="Haridas S."/>
            <person name="Albert R."/>
            <person name="Binder M."/>
            <person name="Bloem J."/>
            <person name="Labutti K."/>
            <person name="Salamov A."/>
            <person name="Andreopoulos B."/>
            <person name="Baker S."/>
            <person name="Barry K."/>
            <person name="Bills G."/>
            <person name="Bluhm B."/>
            <person name="Cannon C."/>
            <person name="Castanera R."/>
            <person name="Culley D."/>
            <person name="Daum C."/>
            <person name="Ezra D."/>
            <person name="Gonzalez J."/>
            <person name="Henrissat B."/>
            <person name="Kuo A."/>
            <person name="Liang C."/>
            <person name="Lipzen A."/>
            <person name="Lutzoni F."/>
            <person name="Magnuson J."/>
            <person name="Mondo S."/>
            <person name="Nolan M."/>
            <person name="Ohm R."/>
            <person name="Pangilinan J."/>
            <person name="Park H.-J."/>
            <person name="Ramirez L."/>
            <person name="Alfaro M."/>
            <person name="Sun H."/>
            <person name="Tritt A."/>
            <person name="Yoshinaga Y."/>
            <person name="Zwiers L.-H."/>
            <person name="Turgeon B."/>
            <person name="Goodwin S."/>
            <person name="Spatafora J."/>
            <person name="Crous P."/>
            <person name="Grigoriev I."/>
        </authorList>
    </citation>
    <scope>NUCLEOTIDE SEQUENCE</scope>
    <source>
        <strain evidence="2">CBS 121167</strain>
    </source>
</reference>
<feature type="region of interest" description="Disordered" evidence="1">
    <location>
        <begin position="1"/>
        <end position="64"/>
    </location>
</feature>
<dbReference type="Proteomes" id="UP000799438">
    <property type="component" value="Unassembled WGS sequence"/>
</dbReference>
<accession>A0A6A6BV03</accession>
<name>A0A6A6BV03_9PEZI</name>
<evidence type="ECO:0000256" key="1">
    <source>
        <dbReference type="SAM" id="MobiDB-lite"/>
    </source>
</evidence>
<protein>
    <submittedName>
        <fullName evidence="2">Uncharacterized protein</fullName>
    </submittedName>
</protein>
<evidence type="ECO:0000313" key="2">
    <source>
        <dbReference type="EMBL" id="KAF2146491.1"/>
    </source>
</evidence>
<evidence type="ECO:0000313" key="3">
    <source>
        <dbReference type="Proteomes" id="UP000799438"/>
    </source>
</evidence>
<proteinExistence type="predicted"/>
<gene>
    <name evidence="2" type="ORF">K452DRAFT_304454</name>
</gene>